<dbReference type="Proteomes" id="UP000054549">
    <property type="component" value="Unassembled WGS sequence"/>
</dbReference>
<dbReference type="HOGENOM" id="CLU_3105873_0_0_1"/>
<dbReference type="AlphaFoldDB" id="A0A0C2W2C4"/>
<dbReference type="InParanoid" id="A0A0C2W2C4"/>
<reference evidence="1 2" key="1">
    <citation type="submission" date="2014-04" db="EMBL/GenBank/DDBJ databases">
        <title>Evolutionary Origins and Diversification of the Mycorrhizal Mutualists.</title>
        <authorList>
            <consortium name="DOE Joint Genome Institute"/>
            <consortium name="Mycorrhizal Genomics Consortium"/>
            <person name="Kohler A."/>
            <person name="Kuo A."/>
            <person name="Nagy L.G."/>
            <person name="Floudas D."/>
            <person name="Copeland A."/>
            <person name="Barry K.W."/>
            <person name="Cichocki N."/>
            <person name="Veneault-Fourrey C."/>
            <person name="LaButti K."/>
            <person name="Lindquist E.A."/>
            <person name="Lipzen A."/>
            <person name="Lundell T."/>
            <person name="Morin E."/>
            <person name="Murat C."/>
            <person name="Riley R."/>
            <person name="Ohm R."/>
            <person name="Sun H."/>
            <person name="Tunlid A."/>
            <person name="Henrissat B."/>
            <person name="Grigoriev I.V."/>
            <person name="Hibbett D.S."/>
            <person name="Martin F."/>
        </authorList>
    </citation>
    <scope>NUCLEOTIDE SEQUENCE [LARGE SCALE GENOMIC DNA]</scope>
    <source>
        <strain evidence="1 2">Koide BX008</strain>
    </source>
</reference>
<dbReference type="EMBL" id="KN818543">
    <property type="protein sequence ID" value="KIL55242.1"/>
    <property type="molecule type" value="Genomic_DNA"/>
</dbReference>
<protein>
    <submittedName>
        <fullName evidence="1">Uncharacterized protein</fullName>
    </submittedName>
</protein>
<keyword evidence="2" id="KW-1185">Reference proteome</keyword>
<evidence type="ECO:0000313" key="2">
    <source>
        <dbReference type="Proteomes" id="UP000054549"/>
    </source>
</evidence>
<evidence type="ECO:0000313" key="1">
    <source>
        <dbReference type="EMBL" id="KIL55242.1"/>
    </source>
</evidence>
<proteinExistence type="predicted"/>
<gene>
    <name evidence="1" type="ORF">M378DRAFT_173780</name>
</gene>
<organism evidence="1 2">
    <name type="scientific">Amanita muscaria (strain Koide BX008)</name>
    <dbReference type="NCBI Taxonomy" id="946122"/>
    <lineage>
        <taxon>Eukaryota</taxon>
        <taxon>Fungi</taxon>
        <taxon>Dikarya</taxon>
        <taxon>Basidiomycota</taxon>
        <taxon>Agaricomycotina</taxon>
        <taxon>Agaricomycetes</taxon>
        <taxon>Agaricomycetidae</taxon>
        <taxon>Agaricales</taxon>
        <taxon>Pluteineae</taxon>
        <taxon>Amanitaceae</taxon>
        <taxon>Amanita</taxon>
    </lineage>
</organism>
<accession>A0A0C2W2C4</accession>
<sequence>MFVVSTTITIATPTCSPGWEQSLDSDTKTDTAITVRSIDRYDNLTAKSVAV</sequence>
<name>A0A0C2W2C4_AMAMK</name>